<dbReference type="InterPro" id="IPR056764">
    <property type="entry name" value="LbH_EIF2B3/5"/>
</dbReference>
<dbReference type="InterPro" id="IPR029044">
    <property type="entry name" value="Nucleotide-diphossugar_trans"/>
</dbReference>
<keyword evidence="4" id="KW-0396">Initiation factor</keyword>
<feature type="region of interest" description="Disordered" evidence="10">
    <location>
        <begin position="260"/>
        <end position="281"/>
    </location>
</feature>
<feature type="domain" description="EIF2B subunit epsilon/gamma LbH" evidence="12">
    <location>
        <begin position="352"/>
        <end position="448"/>
    </location>
</feature>
<dbReference type="AlphaFoldDB" id="A0ABD3HCD1"/>
<dbReference type="PANTHER" id="PTHR45989">
    <property type="entry name" value="TRANSLATION INITIATION FACTOR EIF-2B SUBUNIT GAMMA"/>
    <property type="match status" value="1"/>
</dbReference>
<gene>
    <name evidence="13" type="ORF">R1sor_015484</name>
</gene>
<dbReference type="EMBL" id="JBJQOH010000004">
    <property type="protein sequence ID" value="KAL3689175.1"/>
    <property type="molecule type" value="Genomic_DNA"/>
</dbReference>
<comment type="similarity">
    <text evidence="2">Belongs to the eIF-2B gamma/epsilon subunits family.</text>
</comment>
<evidence type="ECO:0000256" key="3">
    <source>
        <dbReference type="ARBA" id="ARBA00022490"/>
    </source>
</evidence>
<dbReference type="Gene3D" id="2.160.10.10">
    <property type="entry name" value="Hexapeptide repeat proteins"/>
    <property type="match status" value="1"/>
</dbReference>
<keyword evidence="14" id="KW-1185">Reference proteome</keyword>
<keyword evidence="3" id="KW-0963">Cytoplasm</keyword>
<dbReference type="InterPro" id="IPR051960">
    <property type="entry name" value="eIF2B_gamma"/>
</dbReference>
<protein>
    <recommendedName>
        <fullName evidence="6">Translation initiation factor eIF2B subunit gamma</fullName>
    </recommendedName>
    <alternativeName>
        <fullName evidence="7">eIF2B GDP-GTP exchange factor subunit gamma</fullName>
    </alternativeName>
</protein>
<evidence type="ECO:0000259" key="12">
    <source>
        <dbReference type="Pfam" id="PF25084"/>
    </source>
</evidence>
<dbReference type="PANTHER" id="PTHR45989:SF1">
    <property type="entry name" value="TRANSLATION INITIATION FACTOR EIF-2B SUBUNIT GAMMA"/>
    <property type="match status" value="1"/>
</dbReference>
<evidence type="ECO:0000313" key="14">
    <source>
        <dbReference type="Proteomes" id="UP001633002"/>
    </source>
</evidence>
<accession>A0ABD3HCD1</accession>
<evidence type="ECO:0000259" key="11">
    <source>
        <dbReference type="Pfam" id="PF00483"/>
    </source>
</evidence>
<dbReference type="Pfam" id="PF25084">
    <property type="entry name" value="LbH_EIF2B"/>
    <property type="match status" value="1"/>
</dbReference>
<comment type="caution">
    <text evidence="13">The sequence shown here is derived from an EMBL/GenBank/DDBJ whole genome shotgun (WGS) entry which is preliminary data.</text>
</comment>
<evidence type="ECO:0000313" key="13">
    <source>
        <dbReference type="EMBL" id="KAL3689175.1"/>
    </source>
</evidence>
<evidence type="ECO:0000256" key="2">
    <source>
        <dbReference type="ARBA" id="ARBA00007878"/>
    </source>
</evidence>
<evidence type="ECO:0000256" key="6">
    <source>
        <dbReference type="ARBA" id="ARBA00044196"/>
    </source>
</evidence>
<comment type="subcellular location">
    <subcellularLocation>
        <location evidence="1">Cytoplasm</location>
        <location evidence="1">Cytosol</location>
    </subcellularLocation>
</comment>
<evidence type="ECO:0000256" key="7">
    <source>
        <dbReference type="ARBA" id="ARBA00044229"/>
    </source>
</evidence>
<reference evidence="13 14" key="1">
    <citation type="submission" date="2024-09" db="EMBL/GenBank/DDBJ databases">
        <title>Chromosome-scale assembly of Riccia sorocarpa.</title>
        <authorList>
            <person name="Paukszto L."/>
        </authorList>
    </citation>
    <scope>NUCLEOTIDE SEQUENCE [LARGE SCALE GENOMIC DNA]</scope>
    <source>
        <strain evidence="13">LP-2024</strain>
        <tissue evidence="13">Aerial parts of the thallus</tissue>
    </source>
</reference>
<dbReference type="SUPFAM" id="SSF53448">
    <property type="entry name" value="Nucleotide-diphospho-sugar transferases"/>
    <property type="match status" value="1"/>
</dbReference>
<proteinExistence type="inferred from homology"/>
<evidence type="ECO:0000256" key="8">
    <source>
        <dbReference type="ARBA" id="ARBA00045373"/>
    </source>
</evidence>
<dbReference type="GO" id="GO:0005829">
    <property type="term" value="C:cytosol"/>
    <property type="evidence" value="ECO:0007669"/>
    <property type="project" value="UniProtKB-SubCell"/>
</dbReference>
<dbReference type="Gene3D" id="3.90.550.10">
    <property type="entry name" value="Spore Coat Polysaccharide Biosynthesis Protein SpsA, Chain A"/>
    <property type="match status" value="1"/>
</dbReference>
<dbReference type="CDD" id="cd04198">
    <property type="entry name" value="eIF-2B_gamma_N"/>
    <property type="match status" value="1"/>
</dbReference>
<organism evidence="13 14">
    <name type="scientific">Riccia sorocarpa</name>
    <dbReference type="NCBI Taxonomy" id="122646"/>
    <lineage>
        <taxon>Eukaryota</taxon>
        <taxon>Viridiplantae</taxon>
        <taxon>Streptophyta</taxon>
        <taxon>Embryophyta</taxon>
        <taxon>Marchantiophyta</taxon>
        <taxon>Marchantiopsida</taxon>
        <taxon>Marchantiidae</taxon>
        <taxon>Marchantiales</taxon>
        <taxon>Ricciaceae</taxon>
        <taxon>Riccia</taxon>
    </lineage>
</organism>
<feature type="domain" description="Nucleotidyl transferase" evidence="11">
    <location>
        <begin position="8"/>
        <end position="147"/>
    </location>
</feature>
<evidence type="ECO:0000256" key="10">
    <source>
        <dbReference type="SAM" id="MobiDB-lite"/>
    </source>
</evidence>
<comment type="subunit">
    <text evidence="9">Component of the translation initiation factor 2B (eIF2B) complex which is a heterodecamer of two sets of five different subunits: alpha, beta, gamma, delta and epsilon. Subunits alpha, beta and delta comprise a regulatory subcomplex and subunits epsilon and gamma comprise a catalytic subcomplex. Within the complex, the hexameric regulatory complex resides at the center, with the two heterodimeric catalytic subcomplexes bound on opposite sides.</text>
</comment>
<dbReference type="CDD" id="cd04652">
    <property type="entry name" value="LbH_eIF2B_gamma_C"/>
    <property type="match status" value="1"/>
</dbReference>
<evidence type="ECO:0000256" key="1">
    <source>
        <dbReference type="ARBA" id="ARBA00004514"/>
    </source>
</evidence>
<evidence type="ECO:0000256" key="4">
    <source>
        <dbReference type="ARBA" id="ARBA00022540"/>
    </source>
</evidence>
<keyword evidence="5" id="KW-0648">Protein biosynthesis</keyword>
<dbReference type="InterPro" id="IPR005835">
    <property type="entry name" value="NTP_transferase_dom"/>
</dbReference>
<name>A0ABD3HCD1_9MARC</name>
<comment type="function">
    <text evidence="8">Acts as a component of the translation initiation factor 2B (eIF2B) complex, which catalyzes the exchange of GDP for GTP on the eukaryotic initiation factor 2 (eIF2) complex gamma subunit. Its guanine nucleotide exchange factor activity is repressed when bound to eIF2 complex phosphorylated on the alpha subunit, thereby limiting the amount of methionyl-initiator methionine tRNA available to the ribosome and consequently global translation is repressed.</text>
</comment>
<dbReference type="Pfam" id="PF00483">
    <property type="entry name" value="NTP_transferase"/>
    <property type="match status" value="1"/>
</dbReference>
<sequence>MGAMSFQVVVLAGGGGLSKELFPLVTKDLPKALLPVGNRPLISYLVELLEASYIKDLLVVVASEEAATLVENFISSAFYDRLRVEVVSVPEELETADVLRKISHRLTADDFLVVSGDLMSDIPVGAVAALHRRKDAAVTALLCGRPNLKSSEGSTGASSKDKTKQPVSDIIGLDSSQEHLLFLASSGNVGKELKVRRSLLRIAGNMEIRTDLVDAHLYAFKRVIVQEVLDSRPGIKCIKRDLVPYLIRWQLGLGATPAPASAVSDEGSDPPRAGSVENGAPAVSISGDEVSSLLQRVCSIDPSPFKCCAYVASPGKYCARVNTLQAYGEVNRAIADEMISLTQYEVSSHNNVVHETAVMGSKTTVGPHCMVGEGSQMGDKCKIKRSVVGRHCRIGSNVTIVNSVVMNYVTIDDNCSIQSSVVCSNAHLQERSSLKDCQVGASYVVGANQEYREEALAKKEKSSS</sequence>
<evidence type="ECO:0000256" key="5">
    <source>
        <dbReference type="ARBA" id="ARBA00022917"/>
    </source>
</evidence>
<evidence type="ECO:0000256" key="9">
    <source>
        <dbReference type="ARBA" id="ARBA00046432"/>
    </source>
</evidence>
<dbReference type="Proteomes" id="UP001633002">
    <property type="component" value="Unassembled WGS sequence"/>
</dbReference>
<dbReference type="GO" id="GO:0003743">
    <property type="term" value="F:translation initiation factor activity"/>
    <property type="evidence" value="ECO:0007669"/>
    <property type="project" value="UniProtKB-KW"/>
</dbReference>